<keyword evidence="10" id="KW-0804">Transcription</keyword>
<feature type="DNA-binding region" description="HMG box" evidence="14">
    <location>
        <begin position="19"/>
        <end position="87"/>
    </location>
</feature>
<dbReference type="SUPFAM" id="SSF47095">
    <property type="entry name" value="HMG-box"/>
    <property type="match status" value="1"/>
</dbReference>
<dbReference type="PANTHER" id="PTHR10270:SF161">
    <property type="entry name" value="SEX-DETERMINING REGION Y PROTEIN"/>
    <property type="match status" value="1"/>
</dbReference>
<dbReference type="InterPro" id="IPR009071">
    <property type="entry name" value="HMG_box_dom"/>
</dbReference>
<dbReference type="Proteomes" id="UP000225706">
    <property type="component" value="Unassembled WGS sequence"/>
</dbReference>
<dbReference type="GO" id="GO:0016607">
    <property type="term" value="C:nuclear speck"/>
    <property type="evidence" value="ECO:0007669"/>
    <property type="project" value="UniProtKB-SubCell"/>
</dbReference>
<evidence type="ECO:0000256" key="10">
    <source>
        <dbReference type="ARBA" id="ARBA00023163"/>
    </source>
</evidence>
<feature type="domain" description="HMG box" evidence="16">
    <location>
        <begin position="19"/>
        <end position="87"/>
    </location>
</feature>
<comment type="subcellular location">
    <subcellularLocation>
        <location evidence="1">Nucleus speckle</location>
    </subcellularLocation>
</comment>
<keyword evidence="4" id="KW-0221">Differentiation</keyword>
<dbReference type="AlphaFoldDB" id="A0A2B4SIK5"/>
<evidence type="ECO:0000256" key="15">
    <source>
        <dbReference type="SAM" id="MobiDB-lite"/>
    </source>
</evidence>
<feature type="compositionally biased region" description="Basic and acidic residues" evidence="15">
    <location>
        <begin position="144"/>
        <end position="157"/>
    </location>
</feature>
<evidence type="ECO:0000256" key="13">
    <source>
        <dbReference type="ARBA" id="ARBA00045821"/>
    </source>
</evidence>
<evidence type="ECO:0000256" key="7">
    <source>
        <dbReference type="ARBA" id="ARBA00023015"/>
    </source>
</evidence>
<keyword evidence="8 14" id="KW-0238">DNA-binding</keyword>
<keyword evidence="9" id="KW-0010">Activator</keyword>
<dbReference type="PROSITE" id="PS50118">
    <property type="entry name" value="HMG_BOX_2"/>
    <property type="match status" value="1"/>
</dbReference>
<dbReference type="GO" id="GO:0030154">
    <property type="term" value="P:cell differentiation"/>
    <property type="evidence" value="ECO:0007669"/>
    <property type="project" value="UniProtKB-KW"/>
</dbReference>
<evidence type="ECO:0000256" key="4">
    <source>
        <dbReference type="ARBA" id="ARBA00022782"/>
    </source>
</evidence>
<evidence type="ECO:0000256" key="12">
    <source>
        <dbReference type="ARBA" id="ARBA00032498"/>
    </source>
</evidence>
<proteinExistence type="inferred from homology"/>
<comment type="caution">
    <text evidence="17">The sequence shown here is derived from an EMBL/GenBank/DDBJ whole genome shotgun (WGS) entry which is preliminary data.</text>
</comment>
<keyword evidence="6" id="KW-0726">Sexual differentiation</keyword>
<evidence type="ECO:0000256" key="1">
    <source>
        <dbReference type="ARBA" id="ARBA00004324"/>
    </source>
</evidence>
<accession>A0A2B4SIK5</accession>
<evidence type="ECO:0000256" key="11">
    <source>
        <dbReference type="ARBA" id="ARBA00023242"/>
    </source>
</evidence>
<gene>
    <name evidence="17" type="primary">Sox14</name>
    <name evidence="17" type="ORF">AWC38_SpisGene6578</name>
</gene>
<dbReference type="STRING" id="50429.A0A2B4SIK5"/>
<evidence type="ECO:0000313" key="18">
    <source>
        <dbReference type="Proteomes" id="UP000225706"/>
    </source>
</evidence>
<protein>
    <recommendedName>
        <fullName evidence="3">Sex-determining region Y protein</fullName>
    </recommendedName>
    <alternativeName>
        <fullName evidence="12">Testis-determining factor</fullName>
    </alternativeName>
</protein>
<dbReference type="Pfam" id="PF00505">
    <property type="entry name" value="HMG_box"/>
    <property type="match status" value="1"/>
</dbReference>
<dbReference type="GO" id="GO:0000978">
    <property type="term" value="F:RNA polymerase II cis-regulatory region sequence-specific DNA binding"/>
    <property type="evidence" value="ECO:0007669"/>
    <property type="project" value="TreeGrafter"/>
</dbReference>
<dbReference type="GO" id="GO:0001228">
    <property type="term" value="F:DNA-binding transcription activator activity, RNA polymerase II-specific"/>
    <property type="evidence" value="ECO:0007669"/>
    <property type="project" value="TreeGrafter"/>
</dbReference>
<keyword evidence="18" id="KW-1185">Reference proteome</keyword>
<evidence type="ECO:0000256" key="8">
    <source>
        <dbReference type="ARBA" id="ARBA00023125"/>
    </source>
</evidence>
<keyword evidence="7" id="KW-0805">Transcription regulation</keyword>
<keyword evidence="11 14" id="KW-0539">Nucleus</keyword>
<comment type="similarity">
    <text evidence="2">Belongs to the SRY family.</text>
</comment>
<dbReference type="PANTHER" id="PTHR10270">
    <property type="entry name" value="SOX TRANSCRIPTION FACTOR"/>
    <property type="match status" value="1"/>
</dbReference>
<evidence type="ECO:0000259" key="16">
    <source>
        <dbReference type="PROSITE" id="PS50118"/>
    </source>
</evidence>
<dbReference type="InterPro" id="IPR050140">
    <property type="entry name" value="SRY-related_HMG-box_TF-like"/>
</dbReference>
<dbReference type="GO" id="GO:0005516">
    <property type="term" value="F:calmodulin binding"/>
    <property type="evidence" value="ECO:0007669"/>
    <property type="project" value="UniProtKB-KW"/>
</dbReference>
<dbReference type="GO" id="GO:0007548">
    <property type="term" value="P:sex differentiation"/>
    <property type="evidence" value="ECO:0007669"/>
    <property type="project" value="UniProtKB-KW"/>
</dbReference>
<sequence>MNTSDSSCSTDTSKTSEKIKRPLNAFILWSKKRRRVIANENPQMHNFDISRKLGLEWQKLSEDEKANYFEEAKRLKEEHKQQYPDYKYQPRKRDKTNKRNKLLHGTPFQFSFYPHDTTGFFDSRYHFSVPDSRPSFPAEPLLPHGEHAAASSEDHITHSTHAKPTHSDHSTHSVIYQSFRPQSCDGFVPYRSLEPPYMPLRPNFDFSHLNCSKTQSALVHALQNQWCSWLFYMTPYFDGVKEKSISGE</sequence>
<evidence type="ECO:0000256" key="14">
    <source>
        <dbReference type="PROSITE-ProRule" id="PRU00267"/>
    </source>
</evidence>
<feature type="region of interest" description="Disordered" evidence="15">
    <location>
        <begin position="136"/>
        <end position="172"/>
    </location>
</feature>
<evidence type="ECO:0000256" key="5">
    <source>
        <dbReference type="ARBA" id="ARBA00022860"/>
    </source>
</evidence>
<evidence type="ECO:0000256" key="9">
    <source>
        <dbReference type="ARBA" id="ARBA00023159"/>
    </source>
</evidence>
<dbReference type="Gene3D" id="1.10.30.10">
    <property type="entry name" value="High mobility group box domain"/>
    <property type="match status" value="1"/>
</dbReference>
<evidence type="ECO:0000313" key="17">
    <source>
        <dbReference type="EMBL" id="PFX28710.1"/>
    </source>
</evidence>
<organism evidence="17 18">
    <name type="scientific">Stylophora pistillata</name>
    <name type="common">Smooth cauliflower coral</name>
    <dbReference type="NCBI Taxonomy" id="50429"/>
    <lineage>
        <taxon>Eukaryota</taxon>
        <taxon>Metazoa</taxon>
        <taxon>Cnidaria</taxon>
        <taxon>Anthozoa</taxon>
        <taxon>Hexacorallia</taxon>
        <taxon>Scleractinia</taxon>
        <taxon>Astrocoeniina</taxon>
        <taxon>Pocilloporidae</taxon>
        <taxon>Stylophora</taxon>
    </lineage>
</organism>
<name>A0A2B4SIK5_STYPI</name>
<dbReference type="SMART" id="SM00398">
    <property type="entry name" value="HMG"/>
    <property type="match status" value="1"/>
</dbReference>
<dbReference type="OrthoDB" id="6247875at2759"/>
<evidence type="ECO:0000256" key="6">
    <source>
        <dbReference type="ARBA" id="ARBA00022928"/>
    </source>
</evidence>
<reference evidence="18" key="1">
    <citation type="journal article" date="2017" name="bioRxiv">
        <title>Comparative analysis of the genomes of Stylophora pistillata and Acropora digitifera provides evidence for extensive differences between species of corals.</title>
        <authorList>
            <person name="Voolstra C.R."/>
            <person name="Li Y."/>
            <person name="Liew Y.J."/>
            <person name="Baumgarten S."/>
            <person name="Zoccola D."/>
            <person name="Flot J.-F."/>
            <person name="Tambutte S."/>
            <person name="Allemand D."/>
            <person name="Aranda M."/>
        </authorList>
    </citation>
    <scope>NUCLEOTIDE SEQUENCE [LARGE SCALE GENOMIC DNA]</scope>
</reference>
<keyword evidence="5" id="KW-0112">Calmodulin-binding</keyword>
<comment type="function">
    <text evidence="13">Transcriptional regulator that controls a genetic switch in male development. It is necessary and sufficient for initiating male sex determination by directing the development of supporting cell precursors (pre-Sertoli cells) as Sertoli rather than granulosa cells. Involved in different aspects of gene regulation including promoter activation or repression. Binds to the DNA consensus sequence 5'-[AT]AACAA[AT]-3'. SRY HMG box recognizes DNA by partial intercalation in the minor groove and promotes DNA bending. Also involved in pre-mRNA splicing. In male adult brain involved in the maintenance of motor functions of dopaminergic neurons.</text>
</comment>
<dbReference type="EMBL" id="LSMT01000078">
    <property type="protein sequence ID" value="PFX28710.1"/>
    <property type="molecule type" value="Genomic_DNA"/>
</dbReference>
<evidence type="ECO:0000256" key="2">
    <source>
        <dbReference type="ARBA" id="ARBA00005998"/>
    </source>
</evidence>
<dbReference type="InterPro" id="IPR036910">
    <property type="entry name" value="HMG_box_dom_sf"/>
</dbReference>
<evidence type="ECO:0000256" key="3">
    <source>
        <dbReference type="ARBA" id="ARBA00019052"/>
    </source>
</evidence>
<dbReference type="FunFam" id="1.10.30.10:FF:000003">
    <property type="entry name" value="Putative transcription factor SOX-6"/>
    <property type="match status" value="1"/>
</dbReference>
<dbReference type="CDD" id="cd22004">
    <property type="entry name" value="HMG-box_SOX"/>
    <property type="match status" value="1"/>
</dbReference>